<accession>A0A557SCZ4</accession>
<comment type="subcellular location">
    <subcellularLocation>
        <location evidence="1">Cytoplasm</location>
        <location evidence="1">Cytosol</location>
    </subcellularLocation>
</comment>
<keyword evidence="7" id="KW-1185">Reference proteome</keyword>
<evidence type="ECO:0000256" key="1">
    <source>
        <dbReference type="ARBA" id="ARBA00004514"/>
    </source>
</evidence>
<comment type="caution">
    <text evidence="6">The sequence shown here is derived from an EMBL/GenBank/DDBJ whole genome shotgun (WGS) entry which is preliminary data.</text>
</comment>
<organism evidence="6 7">
    <name type="scientific">Sedimenticola selenatireducens</name>
    <dbReference type="NCBI Taxonomy" id="191960"/>
    <lineage>
        <taxon>Bacteria</taxon>
        <taxon>Pseudomonadati</taxon>
        <taxon>Pseudomonadota</taxon>
        <taxon>Gammaproteobacteria</taxon>
        <taxon>Chromatiales</taxon>
        <taxon>Sedimenticolaceae</taxon>
        <taxon>Sedimenticola</taxon>
    </lineage>
</organism>
<dbReference type="EMBL" id="VMNH01000009">
    <property type="protein sequence ID" value="TVO75288.1"/>
    <property type="molecule type" value="Genomic_DNA"/>
</dbReference>
<evidence type="ECO:0000313" key="7">
    <source>
        <dbReference type="Proteomes" id="UP000316649"/>
    </source>
</evidence>
<reference evidence="6 7" key="1">
    <citation type="submission" date="2019-07" db="EMBL/GenBank/DDBJ databases">
        <title>The pathways for chlorine oxyanion respiration interact through the shared metabolite chlorate.</title>
        <authorList>
            <person name="Barnum T.P."/>
            <person name="Cheng Y."/>
            <person name="Hill K.A."/>
            <person name="Lucas L.N."/>
            <person name="Carlson H.K."/>
            <person name="Coates J.D."/>
        </authorList>
    </citation>
    <scope>NUCLEOTIDE SEQUENCE [LARGE SCALE GENOMIC DNA]</scope>
    <source>
        <strain evidence="6 7">BK-1</strain>
    </source>
</reference>
<keyword evidence="3" id="KW-1005">Bacterial flagellum biogenesis</keyword>
<dbReference type="OrthoDB" id="7067344at2"/>
<evidence type="ECO:0000256" key="3">
    <source>
        <dbReference type="ARBA" id="ARBA00022795"/>
    </source>
</evidence>
<keyword evidence="2" id="KW-0963">Cytoplasm</keyword>
<evidence type="ECO:0000256" key="5">
    <source>
        <dbReference type="ARBA" id="ARBA00093797"/>
    </source>
</evidence>
<evidence type="ECO:0000313" key="6">
    <source>
        <dbReference type="EMBL" id="TVO75288.1"/>
    </source>
</evidence>
<dbReference type="Proteomes" id="UP000316649">
    <property type="component" value="Unassembled WGS sequence"/>
</dbReference>
<keyword evidence="6" id="KW-0966">Cell projection</keyword>
<dbReference type="Gene3D" id="1.20.58.380">
    <property type="entry name" value="Flagellar protein flit"/>
    <property type="match status" value="1"/>
</dbReference>
<proteinExistence type="predicted"/>
<evidence type="ECO:0000256" key="2">
    <source>
        <dbReference type="ARBA" id="ARBA00022490"/>
    </source>
</evidence>
<dbReference type="GO" id="GO:0044781">
    <property type="term" value="P:bacterial-type flagellum organization"/>
    <property type="evidence" value="ECO:0007669"/>
    <property type="project" value="UniProtKB-KW"/>
</dbReference>
<evidence type="ECO:0000256" key="4">
    <source>
        <dbReference type="ARBA" id="ARBA00023186"/>
    </source>
</evidence>
<name>A0A557SCZ4_9GAMM</name>
<gene>
    <name evidence="6" type="ORF">FHP88_09805</name>
</gene>
<dbReference type="Pfam" id="PF05400">
    <property type="entry name" value="FliT"/>
    <property type="match status" value="1"/>
</dbReference>
<dbReference type="RefSeq" id="WP_144358861.1">
    <property type="nucleotide sequence ID" value="NZ_VMNH01000009.1"/>
</dbReference>
<dbReference type="AlphaFoldDB" id="A0A557SCZ4"/>
<keyword evidence="4" id="KW-0143">Chaperone</keyword>
<keyword evidence="6" id="KW-0969">Cilium</keyword>
<keyword evidence="6" id="KW-0282">Flagellum</keyword>
<dbReference type="InterPro" id="IPR008622">
    <property type="entry name" value="FliT"/>
</dbReference>
<protein>
    <recommendedName>
        <fullName evidence="5">Flagellar protein FliT</fullName>
    </recommendedName>
</protein>
<sequence>MIEQILDLSQAMLSLAQDGEWEQVGALQQKRQQLVTESFPLDVDHMNHAETASQIQSILYLDKQLLHLASVQQKEISAALGKLNHGRQATKAYHTNARS</sequence>